<dbReference type="HOGENOM" id="CLU_2433951_0_0_2"/>
<dbReference type="CDD" id="cd17040">
    <property type="entry name" value="Ubl_MoaD_like"/>
    <property type="match status" value="1"/>
</dbReference>
<dbReference type="Pfam" id="PF02597">
    <property type="entry name" value="ThiS"/>
    <property type="match status" value="1"/>
</dbReference>
<dbReference type="SUPFAM" id="SSF54285">
    <property type="entry name" value="MoaD/ThiS"/>
    <property type="match status" value="1"/>
</dbReference>
<sequence>METEITVYGPLRSATGEKTVSLEWAGGTVADAIAAFVDAYPRAESQLYDGETVRPSVRVTVDGERAALKDPISADASLTLMPAVQGGSRDGPL</sequence>
<gene>
    <name evidence="1" type="ordered locus">Htur_0650</name>
</gene>
<evidence type="ECO:0000313" key="2">
    <source>
        <dbReference type="Proteomes" id="UP000001903"/>
    </source>
</evidence>
<dbReference type="InterPro" id="IPR003749">
    <property type="entry name" value="ThiS/MoaD-like"/>
</dbReference>
<evidence type="ECO:0000313" key="1">
    <source>
        <dbReference type="EMBL" id="ADB59547.1"/>
    </source>
</evidence>
<dbReference type="eggNOG" id="arCOG00536">
    <property type="taxonomic scope" value="Archaea"/>
</dbReference>
<protein>
    <submittedName>
        <fullName evidence="1">ThiamineS protein</fullName>
    </submittedName>
</protein>
<dbReference type="Proteomes" id="UP000001903">
    <property type="component" value="Chromosome"/>
</dbReference>
<dbReference type="RefSeq" id="WP_012941868.1">
    <property type="nucleotide sequence ID" value="NC_013743.1"/>
</dbReference>
<dbReference type="InterPro" id="IPR016155">
    <property type="entry name" value="Mopterin_synth/thiamin_S_b"/>
</dbReference>
<name>D2RWF8_HALTV</name>
<proteinExistence type="predicted"/>
<dbReference type="InterPro" id="IPR012675">
    <property type="entry name" value="Beta-grasp_dom_sf"/>
</dbReference>
<organism evidence="1 2">
    <name type="scientific">Haloterrigena turkmenica (strain ATCC 51198 / DSM 5511 / JCM 9101 / NCIMB 13204 / VKM B-1734 / 4k)</name>
    <name type="common">Halococcus turkmenicus</name>
    <dbReference type="NCBI Taxonomy" id="543526"/>
    <lineage>
        <taxon>Archaea</taxon>
        <taxon>Methanobacteriati</taxon>
        <taxon>Methanobacteriota</taxon>
        <taxon>Stenosarchaea group</taxon>
        <taxon>Halobacteria</taxon>
        <taxon>Halobacteriales</taxon>
        <taxon>Natrialbaceae</taxon>
        <taxon>Haloterrigena</taxon>
    </lineage>
</organism>
<reference evidence="1 2" key="1">
    <citation type="journal article" date="2010" name="Stand. Genomic Sci.">
        <title>Complete genome sequence of Haloterrigena turkmenica type strain (4k).</title>
        <authorList>
            <person name="Saunders E."/>
            <person name="Tindall B.J."/>
            <person name="Fahnrich R."/>
            <person name="Lapidus A."/>
            <person name="Copeland A."/>
            <person name="Del Rio T.G."/>
            <person name="Lucas S."/>
            <person name="Chen F."/>
            <person name="Tice H."/>
            <person name="Cheng J.F."/>
            <person name="Han C."/>
            <person name="Detter J.C."/>
            <person name="Bruce D."/>
            <person name="Goodwin L."/>
            <person name="Chain P."/>
            <person name="Pitluck S."/>
            <person name="Pati A."/>
            <person name="Ivanova N."/>
            <person name="Mavromatis K."/>
            <person name="Chen A."/>
            <person name="Palaniappan K."/>
            <person name="Land M."/>
            <person name="Hauser L."/>
            <person name="Chang Y.J."/>
            <person name="Jeffries C.D."/>
            <person name="Brettin T."/>
            <person name="Rohde M."/>
            <person name="Goker M."/>
            <person name="Bristow J."/>
            <person name="Eisen J.A."/>
            <person name="Markowitz V."/>
            <person name="Hugenholtz P."/>
            <person name="Klenk H.P."/>
            <person name="Kyrpides N.C."/>
        </authorList>
    </citation>
    <scope>NUCLEOTIDE SEQUENCE [LARGE SCALE GENOMIC DNA]</scope>
    <source>
        <strain evidence="2">ATCC 51198 / DSM 5511 / JCM 9101 / NCIMB 13204 / VKM B-1734 / 4k</strain>
    </source>
</reference>
<dbReference type="STRING" id="543526.Htur_0650"/>
<dbReference type="AlphaFoldDB" id="D2RWF8"/>
<dbReference type="Gene3D" id="3.10.20.30">
    <property type="match status" value="1"/>
</dbReference>
<dbReference type="EMBL" id="CP001860">
    <property type="protein sequence ID" value="ADB59547.1"/>
    <property type="molecule type" value="Genomic_DNA"/>
</dbReference>
<dbReference type="KEGG" id="htu:Htur_0650"/>
<dbReference type="GeneID" id="8741232"/>
<accession>D2RWF8</accession>
<keyword evidence="2" id="KW-1185">Reference proteome</keyword>
<dbReference type="OrthoDB" id="184665at2157"/>